<accession>A0A366HUQ8</accession>
<comment type="caution">
    <text evidence="1">The sequence shown here is derived from an EMBL/GenBank/DDBJ whole genome shotgun (WGS) entry which is preliminary data.</text>
</comment>
<name>A0A366HUQ8_9BACT</name>
<dbReference type="AlphaFoldDB" id="A0A366HUQ8"/>
<gene>
    <name evidence="1" type="ORF">DES53_101821</name>
</gene>
<dbReference type="OrthoDB" id="8925993at2"/>
<sequence>MIELTEFSLNTNSSFGVERSQLLRNGQPVALHLEGTVLRHQFETAYGYLFITDYDCVFEEVVHISLCSLEFQLLSSRTLGWPTCSFNLCRVEWQDDTHLMMEFIADDWWMLTIRPWGIPFLRPRLGLSRMSDKAPSKCV</sequence>
<reference evidence="1 2" key="1">
    <citation type="submission" date="2018-06" db="EMBL/GenBank/DDBJ databases">
        <title>Genomic Encyclopedia of Type Strains, Phase IV (KMG-IV): sequencing the most valuable type-strain genomes for metagenomic binning, comparative biology and taxonomic classification.</title>
        <authorList>
            <person name="Goeker M."/>
        </authorList>
    </citation>
    <scope>NUCLEOTIDE SEQUENCE [LARGE SCALE GENOMIC DNA]</scope>
    <source>
        <strain evidence="1 2">DSM 25532</strain>
    </source>
</reference>
<keyword evidence="2" id="KW-1185">Reference proteome</keyword>
<protein>
    <submittedName>
        <fullName evidence="1">Uncharacterized protein</fullName>
    </submittedName>
</protein>
<evidence type="ECO:0000313" key="2">
    <source>
        <dbReference type="Proteomes" id="UP000253426"/>
    </source>
</evidence>
<evidence type="ECO:0000313" key="1">
    <source>
        <dbReference type="EMBL" id="RBP48021.1"/>
    </source>
</evidence>
<dbReference type="Proteomes" id="UP000253426">
    <property type="component" value="Unassembled WGS sequence"/>
</dbReference>
<proteinExistence type="predicted"/>
<dbReference type="EMBL" id="QNRR01000001">
    <property type="protein sequence ID" value="RBP48021.1"/>
    <property type="molecule type" value="Genomic_DNA"/>
</dbReference>
<organism evidence="1 2">
    <name type="scientific">Roseimicrobium gellanilyticum</name>
    <dbReference type="NCBI Taxonomy" id="748857"/>
    <lineage>
        <taxon>Bacteria</taxon>
        <taxon>Pseudomonadati</taxon>
        <taxon>Verrucomicrobiota</taxon>
        <taxon>Verrucomicrobiia</taxon>
        <taxon>Verrucomicrobiales</taxon>
        <taxon>Verrucomicrobiaceae</taxon>
        <taxon>Roseimicrobium</taxon>
    </lineage>
</organism>
<dbReference type="RefSeq" id="WP_147263206.1">
    <property type="nucleotide sequence ID" value="NZ_QNRR01000001.1"/>
</dbReference>